<accession>A0A1H7NF82</accession>
<name>A0A1H7NF82_AQUAM</name>
<feature type="transmembrane region" description="Helical" evidence="1">
    <location>
        <begin position="127"/>
        <end position="146"/>
    </location>
</feature>
<keyword evidence="1" id="KW-1133">Transmembrane helix</keyword>
<feature type="transmembrane region" description="Helical" evidence="1">
    <location>
        <begin position="67"/>
        <end position="85"/>
    </location>
</feature>
<feature type="transmembrane region" description="Helical" evidence="1">
    <location>
        <begin position="191"/>
        <end position="213"/>
    </location>
</feature>
<reference evidence="3" key="1">
    <citation type="submission" date="2016-10" db="EMBL/GenBank/DDBJ databases">
        <authorList>
            <person name="Varghese N."/>
            <person name="Submissions S."/>
        </authorList>
    </citation>
    <scope>NUCLEOTIDE SEQUENCE [LARGE SCALE GENOMIC DNA]</scope>
    <source>
        <strain evidence="3">DSM 25232 / NCIMB 14723 / 92V</strain>
    </source>
</reference>
<feature type="transmembrane region" description="Helical" evidence="1">
    <location>
        <begin position="12"/>
        <end position="31"/>
    </location>
</feature>
<evidence type="ECO:0000256" key="1">
    <source>
        <dbReference type="SAM" id="Phobius"/>
    </source>
</evidence>
<sequence>MSLSNEFLNILMKIGIGVETTTAIFATIYYYKYKNTVLLKYFIYLLWYIVFNELLGYYIRSLDLKNAIIHNIYNLVNFTYLLLLYRHHFKNKKNKKAAVIFIVLYILTFIINGFFENYLIEHQRFPYIIAAIFLVITILLYFFEILNSEQVLHAKKNLLIWISFGLLIYFVGNLPFRILRNYYLELTDATIHFLVIFTLTVIMHFCFIIGFIWSNRKQQY</sequence>
<evidence type="ECO:0000313" key="3">
    <source>
        <dbReference type="Proteomes" id="UP000198521"/>
    </source>
</evidence>
<gene>
    <name evidence="2" type="ORF">SAMN04487910_2066</name>
</gene>
<organism evidence="2 3">
    <name type="scientific">Aquimarina amphilecti</name>
    <dbReference type="NCBI Taxonomy" id="1038014"/>
    <lineage>
        <taxon>Bacteria</taxon>
        <taxon>Pseudomonadati</taxon>
        <taxon>Bacteroidota</taxon>
        <taxon>Flavobacteriia</taxon>
        <taxon>Flavobacteriales</taxon>
        <taxon>Flavobacteriaceae</taxon>
        <taxon>Aquimarina</taxon>
    </lineage>
</organism>
<dbReference type="Proteomes" id="UP000198521">
    <property type="component" value="Unassembled WGS sequence"/>
</dbReference>
<feature type="transmembrane region" description="Helical" evidence="1">
    <location>
        <begin position="38"/>
        <end position="55"/>
    </location>
</feature>
<feature type="transmembrane region" description="Helical" evidence="1">
    <location>
        <begin position="97"/>
        <end position="115"/>
    </location>
</feature>
<protein>
    <recommendedName>
        <fullName evidence="4">YhhN-like protein</fullName>
    </recommendedName>
</protein>
<feature type="transmembrane region" description="Helical" evidence="1">
    <location>
        <begin position="158"/>
        <end position="179"/>
    </location>
</feature>
<evidence type="ECO:0000313" key="2">
    <source>
        <dbReference type="EMBL" id="SEL22222.1"/>
    </source>
</evidence>
<keyword evidence="3" id="KW-1185">Reference proteome</keyword>
<dbReference type="EMBL" id="FOAB01000003">
    <property type="protein sequence ID" value="SEL22222.1"/>
    <property type="molecule type" value="Genomic_DNA"/>
</dbReference>
<dbReference type="STRING" id="1038014.SAMN04487910_2066"/>
<keyword evidence="1" id="KW-0472">Membrane</keyword>
<dbReference type="AlphaFoldDB" id="A0A1H7NF82"/>
<keyword evidence="1" id="KW-0812">Transmembrane</keyword>
<proteinExistence type="predicted"/>
<evidence type="ECO:0008006" key="4">
    <source>
        <dbReference type="Google" id="ProtNLM"/>
    </source>
</evidence>